<dbReference type="Gene3D" id="1.20.1250.20">
    <property type="entry name" value="MFS general substrate transporter like domains"/>
    <property type="match status" value="2"/>
</dbReference>
<feature type="transmembrane region" description="Helical" evidence="7">
    <location>
        <begin position="297"/>
        <end position="318"/>
    </location>
</feature>
<dbReference type="PANTHER" id="PTHR23517:SF10">
    <property type="entry name" value="MAJOR FACILITATOR SUPERFAMILY (MFS) PROFILE DOMAIN-CONTAINING PROTEIN"/>
    <property type="match status" value="1"/>
</dbReference>
<evidence type="ECO:0000313" key="10">
    <source>
        <dbReference type="Proteomes" id="UP000391919"/>
    </source>
</evidence>
<keyword evidence="6 7" id="KW-0472">Membrane</keyword>
<proteinExistence type="predicted"/>
<feature type="transmembrane region" description="Helical" evidence="7">
    <location>
        <begin position="37"/>
        <end position="59"/>
    </location>
</feature>
<feature type="domain" description="Major facilitator superfamily (MFS) profile" evidence="8">
    <location>
        <begin position="4"/>
        <end position="385"/>
    </location>
</feature>
<evidence type="ECO:0000313" key="9">
    <source>
        <dbReference type="EMBL" id="GER69380.1"/>
    </source>
</evidence>
<protein>
    <submittedName>
        <fullName evidence="9">MFS-type transporter YttB</fullName>
    </submittedName>
</protein>
<dbReference type="PANTHER" id="PTHR23517">
    <property type="entry name" value="RESISTANCE PROTEIN MDTM, PUTATIVE-RELATED-RELATED"/>
    <property type="match status" value="1"/>
</dbReference>
<feature type="transmembrane region" description="Helical" evidence="7">
    <location>
        <begin position="203"/>
        <end position="223"/>
    </location>
</feature>
<dbReference type="RefSeq" id="WP_151679421.1">
    <property type="nucleotide sequence ID" value="NZ_BKZQ01000006.1"/>
</dbReference>
<dbReference type="CDD" id="cd17329">
    <property type="entry name" value="MFS_MdtH_MDR_like"/>
    <property type="match status" value="1"/>
</dbReference>
<evidence type="ECO:0000259" key="8">
    <source>
        <dbReference type="PROSITE" id="PS50850"/>
    </source>
</evidence>
<dbReference type="Pfam" id="PF07690">
    <property type="entry name" value="MFS_1"/>
    <property type="match status" value="1"/>
</dbReference>
<feature type="transmembrane region" description="Helical" evidence="7">
    <location>
        <begin position="95"/>
        <end position="116"/>
    </location>
</feature>
<evidence type="ECO:0000256" key="4">
    <source>
        <dbReference type="ARBA" id="ARBA00022692"/>
    </source>
</evidence>
<evidence type="ECO:0000256" key="7">
    <source>
        <dbReference type="SAM" id="Phobius"/>
    </source>
</evidence>
<evidence type="ECO:0000256" key="3">
    <source>
        <dbReference type="ARBA" id="ARBA00022475"/>
    </source>
</evidence>
<comment type="subcellular location">
    <subcellularLocation>
        <location evidence="1">Cell membrane</location>
        <topology evidence="1">Multi-pass membrane protein</topology>
    </subcellularLocation>
</comment>
<organism evidence="9 10">
    <name type="scientific">Weizmannia acidilactici</name>
    <dbReference type="NCBI Taxonomy" id="2607726"/>
    <lineage>
        <taxon>Bacteria</taxon>
        <taxon>Bacillati</taxon>
        <taxon>Bacillota</taxon>
        <taxon>Bacilli</taxon>
        <taxon>Bacillales</taxon>
        <taxon>Bacillaceae</taxon>
        <taxon>Heyndrickxia</taxon>
    </lineage>
</organism>
<dbReference type="GO" id="GO:0005886">
    <property type="term" value="C:plasma membrane"/>
    <property type="evidence" value="ECO:0007669"/>
    <property type="project" value="UniProtKB-SubCell"/>
</dbReference>
<evidence type="ECO:0000256" key="2">
    <source>
        <dbReference type="ARBA" id="ARBA00022448"/>
    </source>
</evidence>
<comment type="caution">
    <text evidence="9">The sequence shown here is derived from an EMBL/GenBank/DDBJ whole genome shotgun (WGS) entry which is preliminary data.</text>
</comment>
<feature type="transmembrane region" description="Helical" evidence="7">
    <location>
        <begin position="128"/>
        <end position="151"/>
    </location>
</feature>
<evidence type="ECO:0000256" key="6">
    <source>
        <dbReference type="ARBA" id="ARBA00023136"/>
    </source>
</evidence>
<dbReference type="EMBL" id="BKZQ01000006">
    <property type="protein sequence ID" value="GER69380.1"/>
    <property type="molecule type" value="Genomic_DNA"/>
</dbReference>
<dbReference type="SUPFAM" id="SSF103473">
    <property type="entry name" value="MFS general substrate transporter"/>
    <property type="match status" value="1"/>
</dbReference>
<dbReference type="Proteomes" id="UP000391919">
    <property type="component" value="Unassembled WGS sequence"/>
</dbReference>
<feature type="transmembrane region" description="Helical" evidence="7">
    <location>
        <begin position="157"/>
        <end position="177"/>
    </location>
</feature>
<keyword evidence="3" id="KW-1003">Cell membrane</keyword>
<keyword evidence="4 7" id="KW-0812">Transmembrane</keyword>
<feature type="transmembrane region" description="Helical" evidence="7">
    <location>
        <begin position="330"/>
        <end position="349"/>
    </location>
</feature>
<feature type="transmembrane region" description="Helical" evidence="7">
    <location>
        <begin position="243"/>
        <end position="262"/>
    </location>
</feature>
<dbReference type="InterPro" id="IPR011701">
    <property type="entry name" value="MFS"/>
</dbReference>
<feature type="transmembrane region" description="Helical" evidence="7">
    <location>
        <begin position="71"/>
        <end position="89"/>
    </location>
</feature>
<feature type="transmembrane region" description="Helical" evidence="7">
    <location>
        <begin position="5"/>
        <end position="25"/>
    </location>
</feature>
<dbReference type="InterPro" id="IPR050171">
    <property type="entry name" value="MFS_Transporters"/>
</dbReference>
<gene>
    <name evidence="9" type="primary">yttB</name>
    <name evidence="9" type="ORF">BpJC7_06830</name>
</gene>
<feature type="transmembrane region" description="Helical" evidence="7">
    <location>
        <begin position="274"/>
        <end position="291"/>
    </location>
</feature>
<dbReference type="AlphaFoldDB" id="A0A5J4JFX1"/>
<reference evidence="9 10" key="1">
    <citation type="submission" date="2019-09" db="EMBL/GenBank/DDBJ databases">
        <title>Draft genome sequence of Bacillus sp. JC-7.</title>
        <authorList>
            <person name="Tanaka N."/>
            <person name="Shiwa Y."/>
            <person name="Fujita N."/>
            <person name="Tanasupawat S."/>
        </authorList>
    </citation>
    <scope>NUCLEOTIDE SEQUENCE [LARGE SCALE GENOMIC DNA]</scope>
    <source>
        <strain evidence="9 10">JC-7</strain>
    </source>
</reference>
<keyword evidence="10" id="KW-1185">Reference proteome</keyword>
<dbReference type="PROSITE" id="PS50850">
    <property type="entry name" value="MFS"/>
    <property type="match status" value="1"/>
</dbReference>
<evidence type="ECO:0000256" key="1">
    <source>
        <dbReference type="ARBA" id="ARBA00004651"/>
    </source>
</evidence>
<feature type="transmembrane region" description="Helical" evidence="7">
    <location>
        <begin position="361"/>
        <end position="382"/>
    </location>
</feature>
<dbReference type="InterPro" id="IPR020846">
    <property type="entry name" value="MFS_dom"/>
</dbReference>
<sequence>MPKSFWLLVIGMAINITGSSFLWPLNSIYIHDHLGKTLSVAGVVLMLNSLASVIGSLAGGTLYDHIGGYRATMIGIVITVAALTGLTFWHGWPQYVIFLSLIGLGSGIIGPAMFAMAGSVWKNGGRKAYNAIYVAQNIGVAVGSALGGAIASYSFDYIFPANLLMFIVFGLIAAFGYNKMSKEQLARKNQGRTGISSGTRSQLLALIILCTSYLLCWIAYVQWQATISAYTQKLHISLHEYSLLWTLNGSIIVLGQPFLIPVTTKWLSNVKAQIMAGIAIFMVSFGVASIAEQFQGFVAAMAILTLGEMLVWPSVPAVAGELAPKGREGFYQGIVNSVATAGRMIGPVIGGLLADLYGMNVLFAVLIVLYAVALMLTAAYNLPLKSKKAEQSVPLRKSC</sequence>
<keyword evidence="5 7" id="KW-1133">Transmembrane helix</keyword>
<dbReference type="InterPro" id="IPR036259">
    <property type="entry name" value="MFS_trans_sf"/>
</dbReference>
<dbReference type="GO" id="GO:0022857">
    <property type="term" value="F:transmembrane transporter activity"/>
    <property type="evidence" value="ECO:0007669"/>
    <property type="project" value="InterPro"/>
</dbReference>
<name>A0A5J4JFX1_9BACI</name>
<evidence type="ECO:0000256" key="5">
    <source>
        <dbReference type="ARBA" id="ARBA00022989"/>
    </source>
</evidence>
<accession>A0A5J4JFX1</accession>
<keyword evidence="2" id="KW-0813">Transport</keyword>